<dbReference type="RefSeq" id="WP_057638597.1">
    <property type="nucleotide sequence ID" value="NZ_LDJM01000032.1"/>
</dbReference>
<dbReference type="InterPro" id="IPR021330">
    <property type="entry name" value="DUF2939"/>
</dbReference>
<dbReference type="OrthoDB" id="5739641at2"/>
<sequence length="190" mass="20197">MRKPGLWLCLILALLLGLVALLAAGPWLAMRGIDKAITQRSPAQLEKHIDFPALRVNLKAQLADRLVRAAGADVQSNLFGGLALAGASSLVGASVDSVVTPLGISAVLHGQGTWRKATGHTQSADTYAPPASPEPFAGVQWRYESLSRFSASRTDAAGHRTTFIFARQGLRWRLVDIQLPPGWAAADVLG</sequence>
<comment type="caution">
    <text evidence="1">The sequence shown here is derived from an EMBL/GenBank/DDBJ whole genome shotgun (WGS) entry which is preliminary data.</text>
</comment>
<evidence type="ECO:0000313" key="1">
    <source>
        <dbReference type="EMBL" id="KRG75217.1"/>
    </source>
</evidence>
<reference evidence="1 2" key="1">
    <citation type="submission" date="2015-05" db="EMBL/GenBank/DDBJ databases">
        <title>Genome sequencing and analysis of members of genus Stenotrophomonas.</title>
        <authorList>
            <person name="Patil P.P."/>
            <person name="Midha S."/>
            <person name="Patil P.B."/>
        </authorList>
    </citation>
    <scope>NUCLEOTIDE SEQUENCE [LARGE SCALE GENOMIC DNA]</scope>
    <source>
        <strain evidence="1 2">DSM 24757</strain>
    </source>
</reference>
<name>A0A0R0DBQ8_9GAMM</name>
<dbReference type="PATRIC" id="fig|336566.3.peg.1952"/>
<dbReference type="STRING" id="336566.ABB30_12240"/>
<gene>
    <name evidence="1" type="ORF">ABB30_12240</name>
</gene>
<evidence type="ECO:0000313" key="2">
    <source>
        <dbReference type="Proteomes" id="UP000050956"/>
    </source>
</evidence>
<dbReference type="AlphaFoldDB" id="A0A0R0DBQ8"/>
<keyword evidence="2" id="KW-1185">Reference proteome</keyword>
<dbReference type="EMBL" id="LDJM01000032">
    <property type="protein sequence ID" value="KRG75217.1"/>
    <property type="molecule type" value="Genomic_DNA"/>
</dbReference>
<dbReference type="Pfam" id="PF11159">
    <property type="entry name" value="DUF2939"/>
    <property type="match status" value="1"/>
</dbReference>
<proteinExistence type="predicted"/>
<protein>
    <recommendedName>
        <fullName evidence="3">DUF2939 domain-containing protein</fullName>
    </recommendedName>
</protein>
<dbReference type="Proteomes" id="UP000050956">
    <property type="component" value="Unassembled WGS sequence"/>
</dbReference>
<organism evidence="1 2">
    <name type="scientific">Stenotrophomonas ginsengisoli</name>
    <dbReference type="NCBI Taxonomy" id="336566"/>
    <lineage>
        <taxon>Bacteria</taxon>
        <taxon>Pseudomonadati</taxon>
        <taxon>Pseudomonadota</taxon>
        <taxon>Gammaproteobacteria</taxon>
        <taxon>Lysobacterales</taxon>
        <taxon>Lysobacteraceae</taxon>
        <taxon>Stenotrophomonas</taxon>
    </lineage>
</organism>
<accession>A0A0R0DBQ8</accession>
<evidence type="ECO:0008006" key="3">
    <source>
        <dbReference type="Google" id="ProtNLM"/>
    </source>
</evidence>